<protein>
    <submittedName>
        <fullName evidence="3">Histidine kinase</fullName>
    </submittedName>
</protein>
<dbReference type="RefSeq" id="WP_106531285.1">
    <property type="nucleotide sequence ID" value="NZ_PYAW01000010.1"/>
</dbReference>
<evidence type="ECO:0000313" key="4">
    <source>
        <dbReference type="Proteomes" id="UP000240971"/>
    </source>
</evidence>
<dbReference type="EMBL" id="PYAW01000010">
    <property type="protein sequence ID" value="PSL42829.1"/>
    <property type="molecule type" value="Genomic_DNA"/>
</dbReference>
<dbReference type="PANTHER" id="PTHR34220">
    <property type="entry name" value="SENSOR HISTIDINE KINASE YPDA"/>
    <property type="match status" value="1"/>
</dbReference>
<sequence length="343" mass="40283">MQIIAFLKKNKHLILHLLFWIILTVLSYFVAVIQENDGGVFFEDALGKYTTSSFIFYCNALFVFPRLFAHKRYTLVVFASFSVLFISYFLKCILYIYIFPVFDYPPIPYTLFQFFSMHLWWWIQYTLFGIGYWYTIQAHDIEKKKIYLEGEKMKTEFAYLSAKIDPHFLFNVLNVFYSKALSLSEELADNILTLADIMHYAISAEEEDGKTEISKELEQINNVIKINKMRFYDDIDVQFTIDGNFVGMRIIRFVLISLVENAFKHGELLKGKKPLIINIEFNEFSRSVNMIVINSKSNKPNWSSQGTGLENVKNRLTIEYGSRYSLNLKEDANTFKVDLLIYL</sequence>
<keyword evidence="1" id="KW-1133">Transmembrane helix</keyword>
<evidence type="ECO:0000259" key="2">
    <source>
        <dbReference type="Pfam" id="PF06580"/>
    </source>
</evidence>
<feature type="transmembrane region" description="Helical" evidence="1">
    <location>
        <begin position="119"/>
        <end position="136"/>
    </location>
</feature>
<accession>A0A2P8H9I5</accession>
<dbReference type="GO" id="GO:0000155">
    <property type="term" value="F:phosphorelay sensor kinase activity"/>
    <property type="evidence" value="ECO:0007669"/>
    <property type="project" value="InterPro"/>
</dbReference>
<dbReference type="Pfam" id="PF06580">
    <property type="entry name" value="His_kinase"/>
    <property type="match status" value="1"/>
</dbReference>
<keyword evidence="1" id="KW-0812">Transmembrane</keyword>
<dbReference type="Proteomes" id="UP000240971">
    <property type="component" value="Unassembled WGS sequence"/>
</dbReference>
<reference evidence="3 4" key="1">
    <citation type="submission" date="2018-03" db="EMBL/GenBank/DDBJ databases">
        <title>Genomic Encyclopedia of Archaeal and Bacterial Type Strains, Phase II (KMG-II): from individual species to whole genera.</title>
        <authorList>
            <person name="Goeker M."/>
        </authorList>
    </citation>
    <scope>NUCLEOTIDE SEQUENCE [LARGE SCALE GENOMIC DNA]</scope>
    <source>
        <strain evidence="3 4">DSM 24859</strain>
    </source>
</reference>
<evidence type="ECO:0000313" key="3">
    <source>
        <dbReference type="EMBL" id="PSL42829.1"/>
    </source>
</evidence>
<feature type="transmembrane region" description="Helical" evidence="1">
    <location>
        <begin position="12"/>
        <end position="33"/>
    </location>
</feature>
<dbReference type="OrthoDB" id="9809908at2"/>
<keyword evidence="4" id="KW-1185">Reference proteome</keyword>
<evidence type="ECO:0000256" key="1">
    <source>
        <dbReference type="SAM" id="Phobius"/>
    </source>
</evidence>
<dbReference type="PANTHER" id="PTHR34220:SF7">
    <property type="entry name" value="SENSOR HISTIDINE KINASE YPDA"/>
    <property type="match status" value="1"/>
</dbReference>
<organism evidence="3 4">
    <name type="scientific">Chitinophaga niastensis</name>
    <dbReference type="NCBI Taxonomy" id="536980"/>
    <lineage>
        <taxon>Bacteria</taxon>
        <taxon>Pseudomonadati</taxon>
        <taxon>Bacteroidota</taxon>
        <taxon>Chitinophagia</taxon>
        <taxon>Chitinophagales</taxon>
        <taxon>Chitinophagaceae</taxon>
        <taxon>Chitinophaga</taxon>
    </lineage>
</organism>
<dbReference type="InterPro" id="IPR010559">
    <property type="entry name" value="Sig_transdc_His_kin_internal"/>
</dbReference>
<feature type="domain" description="Signal transduction histidine kinase internal region" evidence="2">
    <location>
        <begin position="156"/>
        <end position="234"/>
    </location>
</feature>
<feature type="transmembrane region" description="Helical" evidence="1">
    <location>
        <begin position="45"/>
        <end position="64"/>
    </location>
</feature>
<dbReference type="AlphaFoldDB" id="A0A2P8H9I5"/>
<keyword evidence="1" id="KW-0472">Membrane</keyword>
<keyword evidence="3" id="KW-0418">Kinase</keyword>
<dbReference type="InterPro" id="IPR050640">
    <property type="entry name" value="Bact_2-comp_sensor_kinase"/>
</dbReference>
<proteinExistence type="predicted"/>
<gene>
    <name evidence="3" type="ORF">CLV51_11045</name>
</gene>
<name>A0A2P8H9I5_CHINA</name>
<feature type="transmembrane region" description="Helical" evidence="1">
    <location>
        <begin position="76"/>
        <end position="99"/>
    </location>
</feature>
<comment type="caution">
    <text evidence="3">The sequence shown here is derived from an EMBL/GenBank/DDBJ whole genome shotgun (WGS) entry which is preliminary data.</text>
</comment>
<keyword evidence="3" id="KW-0808">Transferase</keyword>
<dbReference type="GO" id="GO:0016020">
    <property type="term" value="C:membrane"/>
    <property type="evidence" value="ECO:0007669"/>
    <property type="project" value="InterPro"/>
</dbReference>